<evidence type="ECO:0000313" key="3">
    <source>
        <dbReference type="Proteomes" id="UP000177097"/>
    </source>
</evidence>
<accession>A0A1F7TV68</accession>
<organism evidence="2 3">
    <name type="scientific">Candidatus Uhrbacteria bacterium RIFCSPHIGHO2_02_FULL_53_13</name>
    <dbReference type="NCBI Taxonomy" id="1802389"/>
    <lineage>
        <taxon>Bacteria</taxon>
        <taxon>Candidatus Uhriibacteriota</taxon>
    </lineage>
</organism>
<dbReference type="EMBL" id="MGDX01000040">
    <property type="protein sequence ID" value="OGL69930.1"/>
    <property type="molecule type" value="Genomic_DNA"/>
</dbReference>
<evidence type="ECO:0000313" key="2">
    <source>
        <dbReference type="EMBL" id="OGL69930.1"/>
    </source>
</evidence>
<dbReference type="AlphaFoldDB" id="A0A1F7TV68"/>
<dbReference type="Gene3D" id="2.120.10.30">
    <property type="entry name" value="TolB, C-terminal domain"/>
    <property type="match status" value="1"/>
</dbReference>
<keyword evidence="1" id="KW-0472">Membrane</keyword>
<feature type="transmembrane region" description="Helical" evidence="1">
    <location>
        <begin position="7"/>
        <end position="26"/>
    </location>
</feature>
<keyword evidence="1" id="KW-1133">Transmembrane helix</keyword>
<evidence type="ECO:0000256" key="1">
    <source>
        <dbReference type="SAM" id="Phobius"/>
    </source>
</evidence>
<proteinExistence type="predicted"/>
<sequence length="406" mass="43984">MTERLKKILIGLGLLAFVIIVGWLLYATFFRARVPKEISPAISEPPKELGTLPTAPTSTDRIFEALVERPALPVSEIAAGGITAVTPITLTPVKNPTLAADGSSINFYDPSDGRFYTTDRDGSVRQLHPERFPDVKEISWSPDANIAIAEFPDGANVSIDFSTKEVVPLPQHWEDFDFAPHGQQIISKSIGVDPSNRWLVISNPDGSGASTIAALGNNQDKVQVSWSPNDKVVAFSDTGVPLSGFGRNHIIPIGKNDENFPGLVVEGFDFNATWSTKGTQILYSTAGPTSNYQPQVWLVDGEGQKLGQNRRSLPLNTWADKCTYASDSTAYCAVPQSLPPGSGLQRQLAFGKPDSLYRIDTRTNTVSLVAVPETDIPMTNLSVSGDGNTLYYQHAINGTLGTIRLR</sequence>
<dbReference type="Proteomes" id="UP000177097">
    <property type="component" value="Unassembled WGS sequence"/>
</dbReference>
<protein>
    <recommendedName>
        <fullName evidence="4">Dipeptidylpeptidase IV N-terminal domain-containing protein</fullName>
    </recommendedName>
</protein>
<dbReference type="SUPFAM" id="SSF82171">
    <property type="entry name" value="DPP6 N-terminal domain-like"/>
    <property type="match status" value="1"/>
</dbReference>
<name>A0A1F7TV68_9BACT</name>
<keyword evidence="1" id="KW-0812">Transmembrane</keyword>
<comment type="caution">
    <text evidence="2">The sequence shown here is derived from an EMBL/GenBank/DDBJ whole genome shotgun (WGS) entry which is preliminary data.</text>
</comment>
<dbReference type="InterPro" id="IPR011042">
    <property type="entry name" value="6-blade_b-propeller_TolB-like"/>
</dbReference>
<dbReference type="STRING" id="1802389.A3C17_03920"/>
<evidence type="ECO:0008006" key="4">
    <source>
        <dbReference type="Google" id="ProtNLM"/>
    </source>
</evidence>
<reference evidence="2 3" key="1">
    <citation type="journal article" date="2016" name="Nat. Commun.">
        <title>Thousands of microbial genomes shed light on interconnected biogeochemical processes in an aquifer system.</title>
        <authorList>
            <person name="Anantharaman K."/>
            <person name="Brown C.T."/>
            <person name="Hug L.A."/>
            <person name="Sharon I."/>
            <person name="Castelle C.J."/>
            <person name="Probst A.J."/>
            <person name="Thomas B.C."/>
            <person name="Singh A."/>
            <person name="Wilkins M.J."/>
            <person name="Karaoz U."/>
            <person name="Brodie E.L."/>
            <person name="Williams K.H."/>
            <person name="Hubbard S.S."/>
            <person name="Banfield J.F."/>
        </authorList>
    </citation>
    <scope>NUCLEOTIDE SEQUENCE [LARGE SCALE GENOMIC DNA]</scope>
</reference>
<gene>
    <name evidence="2" type="ORF">A3C17_03920</name>
</gene>